<dbReference type="AlphaFoldDB" id="A0A382U1C2"/>
<dbReference type="InterPro" id="IPR001509">
    <property type="entry name" value="Epimerase_deHydtase"/>
</dbReference>
<name>A0A382U1C2_9ZZZZ</name>
<feature type="non-terminal residue" evidence="2">
    <location>
        <position position="244"/>
    </location>
</feature>
<protein>
    <recommendedName>
        <fullName evidence="1">NAD-dependent epimerase/dehydratase domain-containing protein</fullName>
    </recommendedName>
</protein>
<reference evidence="2" key="1">
    <citation type="submission" date="2018-05" db="EMBL/GenBank/DDBJ databases">
        <authorList>
            <person name="Lanie J.A."/>
            <person name="Ng W.-L."/>
            <person name="Kazmierczak K.M."/>
            <person name="Andrzejewski T.M."/>
            <person name="Davidsen T.M."/>
            <person name="Wayne K.J."/>
            <person name="Tettelin H."/>
            <person name="Glass J.I."/>
            <person name="Rusch D."/>
            <person name="Podicherti R."/>
            <person name="Tsui H.-C.T."/>
            <person name="Winkler M.E."/>
        </authorList>
    </citation>
    <scope>NUCLEOTIDE SEQUENCE</scope>
</reference>
<gene>
    <name evidence="2" type="ORF">METZ01_LOCUS380385</name>
</gene>
<dbReference type="SUPFAM" id="SSF51735">
    <property type="entry name" value="NAD(P)-binding Rossmann-fold domains"/>
    <property type="match status" value="1"/>
</dbReference>
<feature type="domain" description="NAD-dependent epimerase/dehydratase" evidence="1">
    <location>
        <begin position="3"/>
        <end position="166"/>
    </location>
</feature>
<dbReference type="EMBL" id="UINC01140403">
    <property type="protein sequence ID" value="SVD27531.1"/>
    <property type="molecule type" value="Genomic_DNA"/>
</dbReference>
<proteinExistence type="predicted"/>
<evidence type="ECO:0000313" key="2">
    <source>
        <dbReference type="EMBL" id="SVD27531.1"/>
    </source>
</evidence>
<accession>A0A382U1C2</accession>
<sequence>MNVLLVGGSGLVGTCITPYLQRHHSVRVLDIAPPRHDVDFVEGSITDPAALRRALDGMDSFITVVMKGGQGGFTRDHTAELAIDNYSVNCLGLHLLLLTAQEMEITAGIHTGTMSAHHRNRTWYPSEDSVPLDGPNVYGLTKGLSEQICRYFAREFQMNLAVFRITGPSPRERYLERRQAEPTLGVVPTDEEDLANAYLAGLEFVQGGGGRFDAFFIAGDETSQQVNISKARALLGWEPRGHLL</sequence>
<dbReference type="Gene3D" id="3.40.50.720">
    <property type="entry name" value="NAD(P)-binding Rossmann-like Domain"/>
    <property type="match status" value="1"/>
</dbReference>
<evidence type="ECO:0000259" key="1">
    <source>
        <dbReference type="Pfam" id="PF01370"/>
    </source>
</evidence>
<organism evidence="2">
    <name type="scientific">marine metagenome</name>
    <dbReference type="NCBI Taxonomy" id="408172"/>
    <lineage>
        <taxon>unclassified sequences</taxon>
        <taxon>metagenomes</taxon>
        <taxon>ecological metagenomes</taxon>
    </lineage>
</organism>
<dbReference type="InterPro" id="IPR036291">
    <property type="entry name" value="NAD(P)-bd_dom_sf"/>
</dbReference>
<dbReference type="Pfam" id="PF01370">
    <property type="entry name" value="Epimerase"/>
    <property type="match status" value="1"/>
</dbReference>